<keyword evidence="1" id="KW-0732">Signal</keyword>
<dbReference type="AlphaFoldDB" id="A0A7X0VA03"/>
<feature type="signal peptide" evidence="1">
    <location>
        <begin position="1"/>
        <end position="28"/>
    </location>
</feature>
<sequence length="233" mass="23881">MSTTRRSLAGLVAGSALLVSGLSGCGVAGTDFHPGVAARVGDATVSVDEVDSLTDSYCSAIEDQLTKAKNVVPLGYLRSGVVGQLTLVEAAKQLAAEYGVSTGAQYEQKVAELRSAVAALSPDEQKAVIEIESSSAYLTDVLTAVGGQRLEEKGTKNPEPTASAAEGQKALTAWLDDHDVSIDPQFGLAIKDGKAVPTDTSLSYAVGDAAKKGQADSPDQVYAAALPDAHRCG</sequence>
<accession>A0A7X0VA03</accession>
<evidence type="ECO:0000313" key="3">
    <source>
        <dbReference type="Proteomes" id="UP000523955"/>
    </source>
</evidence>
<name>A0A7X0VA03_9ACTN</name>
<evidence type="ECO:0000313" key="2">
    <source>
        <dbReference type="EMBL" id="MBB6627056.1"/>
    </source>
</evidence>
<evidence type="ECO:0008006" key="4">
    <source>
        <dbReference type="Google" id="ProtNLM"/>
    </source>
</evidence>
<protein>
    <recommendedName>
        <fullName evidence="4">SurA N-terminal domain-containing protein</fullName>
    </recommendedName>
</protein>
<dbReference type="RefSeq" id="WP_185252259.1">
    <property type="nucleotide sequence ID" value="NZ_JACKXE010000001.1"/>
</dbReference>
<dbReference type="PROSITE" id="PS51257">
    <property type="entry name" value="PROKAR_LIPOPROTEIN"/>
    <property type="match status" value="1"/>
</dbReference>
<organism evidence="2 3">
    <name type="scientific">Nocardioides luti</name>
    <dbReference type="NCBI Taxonomy" id="2761101"/>
    <lineage>
        <taxon>Bacteria</taxon>
        <taxon>Bacillati</taxon>
        <taxon>Actinomycetota</taxon>
        <taxon>Actinomycetes</taxon>
        <taxon>Propionibacteriales</taxon>
        <taxon>Nocardioidaceae</taxon>
        <taxon>Nocardioides</taxon>
    </lineage>
</organism>
<keyword evidence="3" id="KW-1185">Reference proteome</keyword>
<dbReference type="EMBL" id="JACKXE010000001">
    <property type="protein sequence ID" value="MBB6627056.1"/>
    <property type="molecule type" value="Genomic_DNA"/>
</dbReference>
<comment type="caution">
    <text evidence="2">The sequence shown here is derived from an EMBL/GenBank/DDBJ whole genome shotgun (WGS) entry which is preliminary data.</text>
</comment>
<proteinExistence type="predicted"/>
<feature type="chain" id="PRO_5031147520" description="SurA N-terminal domain-containing protein" evidence="1">
    <location>
        <begin position="29"/>
        <end position="233"/>
    </location>
</feature>
<dbReference type="Proteomes" id="UP000523955">
    <property type="component" value="Unassembled WGS sequence"/>
</dbReference>
<evidence type="ECO:0000256" key="1">
    <source>
        <dbReference type="SAM" id="SignalP"/>
    </source>
</evidence>
<gene>
    <name evidence="2" type="ORF">H5V45_06945</name>
</gene>
<reference evidence="2 3" key="1">
    <citation type="submission" date="2020-08" db="EMBL/GenBank/DDBJ databases">
        <authorList>
            <person name="Seo M.-J."/>
        </authorList>
    </citation>
    <scope>NUCLEOTIDE SEQUENCE [LARGE SCALE GENOMIC DNA]</scope>
    <source>
        <strain evidence="2 3">KIGAM211</strain>
    </source>
</reference>